<name>A0A409VAD3_9AGAR</name>
<feature type="compositionally biased region" description="Polar residues" evidence="1">
    <location>
        <begin position="515"/>
        <end position="537"/>
    </location>
</feature>
<proteinExistence type="predicted"/>
<evidence type="ECO:0000313" key="3">
    <source>
        <dbReference type="Proteomes" id="UP000284842"/>
    </source>
</evidence>
<evidence type="ECO:0000313" key="2">
    <source>
        <dbReference type="EMBL" id="PPQ63816.1"/>
    </source>
</evidence>
<gene>
    <name evidence="2" type="ORF">CVT24_009811</name>
</gene>
<organism evidence="2 3">
    <name type="scientific">Panaeolus cyanescens</name>
    <dbReference type="NCBI Taxonomy" id="181874"/>
    <lineage>
        <taxon>Eukaryota</taxon>
        <taxon>Fungi</taxon>
        <taxon>Dikarya</taxon>
        <taxon>Basidiomycota</taxon>
        <taxon>Agaricomycotina</taxon>
        <taxon>Agaricomycetes</taxon>
        <taxon>Agaricomycetidae</taxon>
        <taxon>Agaricales</taxon>
        <taxon>Agaricineae</taxon>
        <taxon>Galeropsidaceae</taxon>
        <taxon>Panaeolus</taxon>
    </lineage>
</organism>
<dbReference type="OrthoDB" id="2646484at2759"/>
<feature type="compositionally biased region" description="Polar residues" evidence="1">
    <location>
        <begin position="455"/>
        <end position="465"/>
    </location>
</feature>
<dbReference type="AlphaFoldDB" id="A0A409VAD3"/>
<dbReference type="EMBL" id="NHTK01006109">
    <property type="protein sequence ID" value="PPQ63816.1"/>
    <property type="molecule type" value="Genomic_DNA"/>
</dbReference>
<reference evidence="2 3" key="1">
    <citation type="journal article" date="2018" name="Evol. Lett.">
        <title>Horizontal gene cluster transfer increased hallucinogenic mushroom diversity.</title>
        <authorList>
            <person name="Reynolds H.T."/>
            <person name="Vijayakumar V."/>
            <person name="Gluck-Thaler E."/>
            <person name="Korotkin H.B."/>
            <person name="Matheny P.B."/>
            <person name="Slot J.C."/>
        </authorList>
    </citation>
    <scope>NUCLEOTIDE SEQUENCE [LARGE SCALE GENOMIC DNA]</scope>
    <source>
        <strain evidence="2 3">2629</strain>
    </source>
</reference>
<accession>A0A409VAD3</accession>
<keyword evidence="3" id="KW-1185">Reference proteome</keyword>
<feature type="compositionally biased region" description="Low complexity" evidence="1">
    <location>
        <begin position="409"/>
        <end position="419"/>
    </location>
</feature>
<feature type="compositionally biased region" description="Basic and acidic residues" evidence="1">
    <location>
        <begin position="286"/>
        <end position="296"/>
    </location>
</feature>
<evidence type="ECO:0000256" key="1">
    <source>
        <dbReference type="SAM" id="MobiDB-lite"/>
    </source>
</evidence>
<protein>
    <submittedName>
        <fullName evidence="2">Uncharacterized protein</fullName>
    </submittedName>
</protein>
<feature type="region of interest" description="Disordered" evidence="1">
    <location>
        <begin position="630"/>
        <end position="652"/>
    </location>
</feature>
<feature type="region of interest" description="Disordered" evidence="1">
    <location>
        <begin position="382"/>
        <end position="542"/>
    </location>
</feature>
<comment type="caution">
    <text evidence="2">The sequence shown here is derived from an EMBL/GenBank/DDBJ whole genome shotgun (WGS) entry which is preliminary data.</text>
</comment>
<dbReference type="InParanoid" id="A0A409VAD3"/>
<feature type="region of interest" description="Disordered" evidence="1">
    <location>
        <begin position="169"/>
        <end position="199"/>
    </location>
</feature>
<dbReference type="Proteomes" id="UP000284842">
    <property type="component" value="Unassembled WGS sequence"/>
</dbReference>
<feature type="compositionally biased region" description="Polar residues" evidence="1">
    <location>
        <begin position="231"/>
        <end position="244"/>
    </location>
</feature>
<sequence length="659" mass="71090">MNSVRSRRIPHSYSAGSLDLVQLLHTSFSPSLITESMTLDSLPSQGSLPPGSTPLFPQCRSSSFQLIGLGEHLRLFASESMGKQQPVGSLRGQSRTVLSMPTSPRLSKLIKECLSIEKWADASCGWQPPGHIPWERVPEPDKFSWTPEGSVYSRENFVKALKFNRSCRSPQSTVTDLPSKRDDATLSPLKLEGSRPSEQEIQEMMSELKCLRSYFQDSLQICEGTNGQAQASNATVSPKQTSTAKAPALALRRGKQPPSRLSLSKKQRPKDLSYPSIPSAFLGSPTRHESSSKPIDDEAESTKSMMNAQDMIQNLRSQCSAMLVPKRAVASPKVPLSPVEKQPVNSEECKVTTVSQEPTKPKVSKNPVVAPVRNAKPVTTRIQRVPPPSIGNEKSPVLGNSQRDGTVLKAAPVKPTSKSPSPPSTTPAFHVPTSPNVAPRKNLPRNCRTVRFETPINTYTKKGNASSSEDDSQSSTFSIEPLDAKYPSLTGSLESSHRSGGPRGGLSRSLPPASKSKSAVSQGLTSSFRKNTEQVASNAGVPRTDAVSTIAQGALTVTASKVTLGKELKATSDTSGGLSAPQATTTTHSLGRNSLSRIIRGPMFSASKEIKRETVCMGPKVARQQIVDNRPSSEIVGTSGDKRKSRMPGTLRSIFTRFK</sequence>
<feature type="region of interest" description="Disordered" evidence="1">
    <location>
        <begin position="231"/>
        <end position="303"/>
    </location>
</feature>